<gene>
    <name evidence="2" type="primary">TNS3</name>
</gene>
<proteinExistence type="predicted"/>
<dbReference type="AlphaFoldDB" id="A0A6P6BXV0"/>
<dbReference type="Proteomes" id="UP000515202">
    <property type="component" value="Unplaced"/>
</dbReference>
<dbReference type="InterPro" id="IPR029021">
    <property type="entry name" value="Prot-tyrosine_phosphatase-like"/>
</dbReference>
<evidence type="ECO:0000313" key="1">
    <source>
        <dbReference type="Proteomes" id="UP000515202"/>
    </source>
</evidence>
<sequence>MSVGLELRSRRAAVNLRIFIRNCRTVSTVVVPFISRSWEQFLFSPEELTASLHSFKNKVFKRARVCGVCKQTLDGPGISSPAVKFSCHRTCEAKAPGGVSLSTSLCCDRPSRPAAPGATMEDSHELDLTYVTERIIAVSFPAGCSEESYLHSLQEVTHMLRSKHGDNYLVLNLSEKRYDLTKLNPKVWPASSEFVTSSPLTLPGQTVGDASVGRA</sequence>
<dbReference type="InterPro" id="IPR051484">
    <property type="entry name" value="Tensin_PTEN_phosphatase"/>
</dbReference>
<keyword evidence="1" id="KW-1185">Reference proteome</keyword>
<organism evidence="1 2">
    <name type="scientific">Pteropus vampyrus</name>
    <name type="common">Large flying fox</name>
    <dbReference type="NCBI Taxonomy" id="132908"/>
    <lineage>
        <taxon>Eukaryota</taxon>
        <taxon>Metazoa</taxon>
        <taxon>Chordata</taxon>
        <taxon>Craniata</taxon>
        <taxon>Vertebrata</taxon>
        <taxon>Euteleostomi</taxon>
        <taxon>Mammalia</taxon>
        <taxon>Eutheria</taxon>
        <taxon>Laurasiatheria</taxon>
        <taxon>Chiroptera</taxon>
        <taxon>Yinpterochiroptera</taxon>
        <taxon>Pteropodoidea</taxon>
        <taxon>Pteropodidae</taxon>
        <taxon>Pteropodinae</taxon>
        <taxon>Pteropus</taxon>
    </lineage>
</organism>
<dbReference type="GeneID" id="105306616"/>
<dbReference type="CTD" id="64759"/>
<dbReference type="PANTHER" id="PTHR45734">
    <property type="entry name" value="TENSIN"/>
    <property type="match status" value="1"/>
</dbReference>
<protein>
    <submittedName>
        <fullName evidence="2">Tensin-3 isoform X3</fullName>
    </submittedName>
</protein>
<dbReference type="GO" id="GO:0005925">
    <property type="term" value="C:focal adhesion"/>
    <property type="evidence" value="ECO:0007669"/>
    <property type="project" value="TreeGrafter"/>
</dbReference>
<dbReference type="Gene3D" id="3.30.60.20">
    <property type="match status" value="1"/>
</dbReference>
<name>A0A6P6BXV0_PTEVA</name>
<dbReference type="PANTHER" id="PTHR45734:SF5">
    <property type="entry name" value="TENSIN-3"/>
    <property type="match status" value="1"/>
</dbReference>
<dbReference type="Gene3D" id="3.90.190.10">
    <property type="entry name" value="Protein tyrosine phosphatase superfamily"/>
    <property type="match status" value="1"/>
</dbReference>
<dbReference type="RefSeq" id="XP_023379937.1">
    <property type="nucleotide sequence ID" value="XM_023524169.1"/>
</dbReference>
<evidence type="ECO:0000313" key="2">
    <source>
        <dbReference type="RefSeq" id="XP_023379937.1"/>
    </source>
</evidence>
<reference evidence="2" key="1">
    <citation type="submission" date="2025-08" db="UniProtKB">
        <authorList>
            <consortium name="RefSeq"/>
        </authorList>
    </citation>
    <scope>IDENTIFICATION</scope>
    <source>
        <tissue evidence="2">Kidney</tissue>
    </source>
</reference>
<accession>A0A6P6BXV0</accession>